<accession>A0ABU1RR30</accession>
<dbReference type="EMBL" id="JAVDTT010000001">
    <property type="protein sequence ID" value="MDR6840750.1"/>
    <property type="molecule type" value="Genomic_DNA"/>
</dbReference>
<dbReference type="Proteomes" id="UP001254759">
    <property type="component" value="Unassembled WGS sequence"/>
</dbReference>
<keyword evidence="1" id="KW-0489">Methyltransferase</keyword>
<protein>
    <submittedName>
        <fullName evidence="1">Cyclopropane-fatty-acyl-phospholipid synthase</fullName>
        <ecNumber evidence="1">2.1.1.79</ecNumber>
    </submittedName>
</protein>
<organism evidence="1 2">
    <name type="scientific">Pseudoxanthomonas sacheonensis</name>
    <dbReference type="NCBI Taxonomy" id="443615"/>
    <lineage>
        <taxon>Bacteria</taxon>
        <taxon>Pseudomonadati</taxon>
        <taxon>Pseudomonadota</taxon>
        <taxon>Gammaproteobacteria</taxon>
        <taxon>Lysobacterales</taxon>
        <taxon>Lysobacteraceae</taxon>
        <taxon>Pseudoxanthomonas</taxon>
    </lineage>
</organism>
<dbReference type="Pfam" id="PF02353">
    <property type="entry name" value="CMAS"/>
    <property type="match status" value="1"/>
</dbReference>
<dbReference type="RefSeq" id="WP_310090794.1">
    <property type="nucleotide sequence ID" value="NZ_JAVDTT010000001.1"/>
</dbReference>
<keyword evidence="2" id="KW-1185">Reference proteome</keyword>
<comment type="caution">
    <text evidence="1">The sequence shown here is derived from an EMBL/GenBank/DDBJ whole genome shotgun (WGS) entry which is preliminary data.</text>
</comment>
<dbReference type="InterPro" id="IPR029063">
    <property type="entry name" value="SAM-dependent_MTases_sf"/>
</dbReference>
<dbReference type="SUPFAM" id="SSF53335">
    <property type="entry name" value="S-adenosyl-L-methionine-dependent methyltransferases"/>
    <property type="match status" value="1"/>
</dbReference>
<dbReference type="GO" id="GO:0008825">
    <property type="term" value="F:cyclopropane-fatty-acyl-phospholipid synthase activity"/>
    <property type="evidence" value="ECO:0007669"/>
    <property type="project" value="UniProtKB-EC"/>
</dbReference>
<reference evidence="1 2" key="1">
    <citation type="submission" date="2023-07" db="EMBL/GenBank/DDBJ databases">
        <title>Sorghum-associated microbial communities from plants grown in Nebraska, USA.</title>
        <authorList>
            <person name="Schachtman D."/>
        </authorList>
    </citation>
    <scope>NUCLEOTIDE SEQUENCE [LARGE SCALE GENOMIC DNA]</scope>
    <source>
        <strain evidence="1 2">BE107</strain>
    </source>
</reference>
<dbReference type="PANTHER" id="PTHR43832:SF1">
    <property type="entry name" value="S-ADENOSYL-L-METHIONINE-DEPENDENT METHYLTRANSFERASES SUPERFAMILY PROTEIN"/>
    <property type="match status" value="1"/>
</dbReference>
<gene>
    <name evidence="1" type="ORF">J2W94_001014</name>
</gene>
<name>A0ABU1RR30_9GAMM</name>
<keyword evidence="1" id="KW-0808">Transferase</keyword>
<proteinExistence type="predicted"/>
<dbReference type="GO" id="GO:0032259">
    <property type="term" value="P:methylation"/>
    <property type="evidence" value="ECO:0007669"/>
    <property type="project" value="UniProtKB-KW"/>
</dbReference>
<dbReference type="EC" id="2.1.1.79" evidence="1"/>
<evidence type="ECO:0000313" key="1">
    <source>
        <dbReference type="EMBL" id="MDR6840750.1"/>
    </source>
</evidence>
<evidence type="ECO:0000313" key="2">
    <source>
        <dbReference type="Proteomes" id="UP001254759"/>
    </source>
</evidence>
<dbReference type="CDD" id="cd02440">
    <property type="entry name" value="AdoMet_MTases"/>
    <property type="match status" value="1"/>
</dbReference>
<dbReference type="PANTHER" id="PTHR43832">
    <property type="match status" value="1"/>
</dbReference>
<sequence>MSTPTPFAADFEEKESLATRLAESGRLPDNLLRMGIRRQCAQRLKDERKGGADEVFARQQAWLEGLRNSDIATETQTANRPHHELPAEFFQLCLGRQLKYSSCYWDEATTSLNMAEDHMLRLYGERAELANGQRILELGCGWGSLTLWMAKQYPESKITAVSNSKIQREFIEARCRERAIFNVEVVTADVNSLRMEDASYDRVVSVEMFEHMRNYQELLSRIAGWLVPGGKLFVHLFCHRELLYLFEAKGEGNWMGRHFFTGGLMPSADTLLHFQDRISIEQRWLLSGQHYEKTANAWLQNQDNNREQVMRVLQGVYGMVDAPVWYQRWRMFWMACAELFGYDNGNEWMVAHYRFKR</sequence>
<dbReference type="Gene3D" id="3.40.50.150">
    <property type="entry name" value="Vaccinia Virus protein VP39"/>
    <property type="match status" value="1"/>
</dbReference>